<dbReference type="InterPro" id="IPR000477">
    <property type="entry name" value="RT_dom"/>
</dbReference>
<comment type="caution">
    <text evidence="2">The sequence shown here is derived from an EMBL/GenBank/DDBJ whole genome shotgun (WGS) entry which is preliminary data.</text>
</comment>
<dbReference type="Proteomes" id="UP000288805">
    <property type="component" value="Unassembled WGS sequence"/>
</dbReference>
<accession>A0A438CJB4</accession>
<evidence type="ECO:0000259" key="1">
    <source>
        <dbReference type="Pfam" id="PF00078"/>
    </source>
</evidence>
<dbReference type="EMBL" id="QGNW01002200">
    <property type="protein sequence ID" value="RVW23310.1"/>
    <property type="molecule type" value="Genomic_DNA"/>
</dbReference>
<protein>
    <submittedName>
        <fullName evidence="2">Putative ribonuclease H protein</fullName>
    </submittedName>
</protein>
<evidence type="ECO:0000313" key="3">
    <source>
        <dbReference type="Proteomes" id="UP000288805"/>
    </source>
</evidence>
<dbReference type="AlphaFoldDB" id="A0A438CJB4"/>
<dbReference type="PANTHER" id="PTHR33116:SF78">
    <property type="entry name" value="OS12G0587133 PROTEIN"/>
    <property type="match status" value="1"/>
</dbReference>
<dbReference type="SUPFAM" id="SSF56672">
    <property type="entry name" value="DNA/RNA polymerases"/>
    <property type="match status" value="1"/>
</dbReference>
<gene>
    <name evidence="2" type="primary">VvCHDh000004_161</name>
    <name evidence="2" type="ORF">CK203_095500</name>
</gene>
<dbReference type="InterPro" id="IPR043502">
    <property type="entry name" value="DNA/RNA_pol_sf"/>
</dbReference>
<feature type="domain" description="Reverse transcriptase" evidence="1">
    <location>
        <begin position="460"/>
        <end position="606"/>
    </location>
</feature>
<dbReference type="PANTHER" id="PTHR33116">
    <property type="entry name" value="REVERSE TRANSCRIPTASE ZINC-BINDING DOMAIN-CONTAINING PROTEIN-RELATED-RELATED"/>
    <property type="match status" value="1"/>
</dbReference>
<evidence type="ECO:0000313" key="2">
    <source>
        <dbReference type="EMBL" id="RVW23310.1"/>
    </source>
</evidence>
<dbReference type="CDD" id="cd01650">
    <property type="entry name" value="RT_nLTR_like"/>
    <property type="match status" value="1"/>
</dbReference>
<sequence length="873" mass="100256">MEDGFILSFRVGGGGREGVLSSNLLFVDDTLLFFNPCLDQLTYLAWVLLWFMASSGLKIILSKCELIPIGDVPNVEELASVMGCGIGKLLATYLGLPLCTSFKAKDVWDLVEESKFGRFREEEDKMVWKASKNEVFSVRSFYNALEDKGEVTFPSKIIWDSWAPTKAAKTDLRSLPYCADGGRIRRGPSPFRFENMWLKADGFSDLLRGWWQEIEVRGRASVRLATKMKVLKHKIKVWNREVFGRLEVNRNSALQQVEFWDGVERERSLSEGETELKKEAKDSFKKWVLLEETHWRQLSKELWLKEGDRNTGFFHRMANAHRRNNSLERMKINGVWLTEEKEMREGIVSAFQQVLSEEPGWRADVEGLHFQCLSSSEAENLEVQFSEEEIQAALMGMNGDKAPGPDGFTIAFWQSSWGLVKEEIMDLFREFYNQRSFANGLNSTFLVLIPKKGGAEDLGDQNAFVRGKQILDASLVANEVIDFWNKRKEKGLICKLDIEKAYDSINWRFLMKVMVKMGFGSRWLEWIWWCISTAKFSVMINGVPAGCNIKGRGEKEMIVSHLLFADDTIIFCEANKEQVSALSWVLAWFEAASGLRINLDKSVLIPVGEVEDIEELAVELGCKIGMLPTVYLGLPLGAHHKAVSIWDGVEERMRKRLAQWKRQYISKGGRITLIKCTMASLPIYTMSLFRMPKSVVKRLEKIQRDFLWGGGSLERKVHLINWEVVCTSKEKGGLGMRRIDSLNKALLGKWVWRFVVEKDNLWRLMIGVKYGQEEFGWKTREGRGTYGVGVWKEIMKEAKWCWENIKFKVGKGTRIKFWSDQWCGNERLSHAFPQLYEMAVNKNATVNEMWTIAMVQVAGISDFIETSMTGRWT</sequence>
<proteinExistence type="predicted"/>
<name>A0A438CJB4_VITVI</name>
<reference evidence="2 3" key="1">
    <citation type="journal article" date="2018" name="PLoS Genet.">
        <title>Population sequencing reveals clonal diversity and ancestral inbreeding in the grapevine cultivar Chardonnay.</title>
        <authorList>
            <person name="Roach M.J."/>
            <person name="Johnson D.L."/>
            <person name="Bohlmann J."/>
            <person name="van Vuuren H.J."/>
            <person name="Jones S.J."/>
            <person name="Pretorius I.S."/>
            <person name="Schmidt S.A."/>
            <person name="Borneman A.R."/>
        </authorList>
    </citation>
    <scope>NUCLEOTIDE SEQUENCE [LARGE SCALE GENOMIC DNA]</scope>
    <source>
        <strain evidence="3">cv. Chardonnay</strain>
        <tissue evidence="2">Leaf</tissue>
    </source>
</reference>
<dbReference type="Pfam" id="PF00078">
    <property type="entry name" value="RVT_1"/>
    <property type="match status" value="1"/>
</dbReference>
<organism evidence="2 3">
    <name type="scientific">Vitis vinifera</name>
    <name type="common">Grape</name>
    <dbReference type="NCBI Taxonomy" id="29760"/>
    <lineage>
        <taxon>Eukaryota</taxon>
        <taxon>Viridiplantae</taxon>
        <taxon>Streptophyta</taxon>
        <taxon>Embryophyta</taxon>
        <taxon>Tracheophyta</taxon>
        <taxon>Spermatophyta</taxon>
        <taxon>Magnoliopsida</taxon>
        <taxon>eudicotyledons</taxon>
        <taxon>Gunneridae</taxon>
        <taxon>Pentapetalae</taxon>
        <taxon>rosids</taxon>
        <taxon>Vitales</taxon>
        <taxon>Vitaceae</taxon>
        <taxon>Viteae</taxon>
        <taxon>Vitis</taxon>
    </lineage>
</organism>